<proteinExistence type="predicted"/>
<dbReference type="EMBL" id="CP002826">
    <property type="protein sequence ID" value="AEI06574.1"/>
    <property type="molecule type" value="Genomic_DNA"/>
</dbReference>
<dbReference type="AlphaFoldDB" id="F8BTS4"/>
<dbReference type="KEGG" id="ocg:OCA5_c18610"/>
<dbReference type="OrthoDB" id="8268778at2"/>
<accession>F8BTS4</accession>
<gene>
    <name evidence="1" type="ordered locus">OCA5_c18610</name>
</gene>
<sequence length="312" mass="34307">MPGPVPKADKCFAAIKAAIASGMSDRQATLTVPGAPSDAAWSRYLQNRPERAAEIAAVRHAKGRPSLDRIAANFDALIKLIAEGHSAVTAGKELGINGDRLTEWLLANPNKRPAYVAAMVKRAKVLGIRSTTIKVKPRRKDFTEAEFDKAIALIARSTAPDLATALRRADLPRNGSLQRRARNDPKFRARLDRAYSSHSASTHYLRYIKDPTEPRMLLASLLADKNFAAGFNRFKSQRYDRHDLAQEFVLAVLEGRLTKADLKNKKANNDIRKRALGNSLAITSLDAPSHGDGESRYCVGDTIASPCQIQHY</sequence>
<dbReference type="STRING" id="504832.OCA5_c18610"/>
<protein>
    <submittedName>
        <fullName evidence="1">Uncharacterized protein</fullName>
    </submittedName>
</protein>
<name>F8BTS4_AFIC5</name>
<reference evidence="1 2" key="1">
    <citation type="journal article" date="2011" name="J. Bacteriol.">
        <title>Complete genome sequences of the chemolithoautotrophic Oligotropha carboxidovorans strains OM4 and OM5.</title>
        <authorList>
            <person name="Volland S."/>
            <person name="Rachinger M."/>
            <person name="Strittmatter A."/>
            <person name="Daniel R."/>
            <person name="Gottschalk G."/>
            <person name="Meyer O."/>
        </authorList>
    </citation>
    <scope>NUCLEOTIDE SEQUENCE [LARGE SCALE GENOMIC DNA]</scope>
    <source>
        <strain evidence="2">ATCC 49405 / DSM 1227 / KCTC 32145 / OM5</strain>
    </source>
</reference>
<evidence type="ECO:0000313" key="1">
    <source>
        <dbReference type="EMBL" id="AEI06574.1"/>
    </source>
</evidence>
<dbReference type="eggNOG" id="ENOG50318ZZ">
    <property type="taxonomic scope" value="Bacteria"/>
</dbReference>
<organism evidence="1 2">
    <name type="scientific">Afipia carboxidovorans (strain ATCC 49405 / DSM 1227 / KCTC 32145 / OM5)</name>
    <name type="common">Oligotropha carboxidovorans</name>
    <dbReference type="NCBI Taxonomy" id="504832"/>
    <lineage>
        <taxon>Bacteria</taxon>
        <taxon>Pseudomonadati</taxon>
        <taxon>Pseudomonadota</taxon>
        <taxon>Alphaproteobacteria</taxon>
        <taxon>Hyphomicrobiales</taxon>
        <taxon>Nitrobacteraceae</taxon>
        <taxon>Afipia</taxon>
    </lineage>
</organism>
<dbReference type="Proteomes" id="UP000007730">
    <property type="component" value="Chromosome"/>
</dbReference>
<evidence type="ECO:0000313" key="2">
    <source>
        <dbReference type="Proteomes" id="UP000007730"/>
    </source>
</evidence>
<keyword evidence="2" id="KW-1185">Reference proteome</keyword>
<dbReference type="HOGENOM" id="CLU_890923_0_0_5"/>